<dbReference type="SUPFAM" id="SSF48600">
    <property type="entry name" value="Chorismate mutase II"/>
    <property type="match status" value="1"/>
</dbReference>
<dbReference type="SMART" id="SM00830">
    <property type="entry name" value="CM_2"/>
    <property type="match status" value="1"/>
</dbReference>
<evidence type="ECO:0000313" key="4">
    <source>
        <dbReference type="EMBL" id="EKT62916.1"/>
    </source>
</evidence>
<evidence type="ECO:0000256" key="2">
    <source>
        <dbReference type="ARBA" id="ARBA00023235"/>
    </source>
</evidence>
<organism evidence="4 5">
    <name type="scientific">Providencia burhodogranariea DSM 19968</name>
    <dbReference type="NCBI Taxonomy" id="1141662"/>
    <lineage>
        <taxon>Bacteria</taxon>
        <taxon>Pseudomonadati</taxon>
        <taxon>Pseudomonadota</taxon>
        <taxon>Gammaproteobacteria</taxon>
        <taxon>Enterobacterales</taxon>
        <taxon>Morganellaceae</taxon>
        <taxon>Providencia</taxon>
    </lineage>
</organism>
<dbReference type="STRING" id="1141662.OOA_05551"/>
<protein>
    <recommendedName>
        <fullName evidence="1">chorismate mutase</fullName>
        <ecNumber evidence="1">5.4.99.5</ecNumber>
    </recommendedName>
</protein>
<dbReference type="Proteomes" id="UP000009336">
    <property type="component" value="Unassembled WGS sequence"/>
</dbReference>
<accession>K8WSK9</accession>
<dbReference type="InterPro" id="IPR036979">
    <property type="entry name" value="CM_dom_sf"/>
</dbReference>
<dbReference type="InterPro" id="IPR002701">
    <property type="entry name" value="CM_II_prokaryot"/>
</dbReference>
<dbReference type="PATRIC" id="fig|1141662.3.peg.1127"/>
<dbReference type="HOGENOM" id="CLU_131518_2_2_6"/>
<dbReference type="Gene3D" id="1.20.59.10">
    <property type="entry name" value="Chorismate mutase"/>
    <property type="match status" value="1"/>
</dbReference>
<dbReference type="EMBL" id="AKKL01000016">
    <property type="protein sequence ID" value="EKT62916.1"/>
    <property type="molecule type" value="Genomic_DNA"/>
</dbReference>
<dbReference type="AlphaFoldDB" id="K8WSK9"/>
<dbReference type="Pfam" id="PF01817">
    <property type="entry name" value="CM_2"/>
    <property type="match status" value="1"/>
</dbReference>
<dbReference type="UniPathway" id="UPA00120">
    <property type="reaction ID" value="UER00203"/>
</dbReference>
<dbReference type="RefSeq" id="WP_008911142.1">
    <property type="nucleotide sequence ID" value="NZ_KB233222.1"/>
</dbReference>
<evidence type="ECO:0000313" key="5">
    <source>
        <dbReference type="Proteomes" id="UP000009336"/>
    </source>
</evidence>
<dbReference type="GO" id="GO:0046417">
    <property type="term" value="P:chorismate metabolic process"/>
    <property type="evidence" value="ECO:0007669"/>
    <property type="project" value="InterPro"/>
</dbReference>
<gene>
    <name evidence="4" type="ORF">OOA_05551</name>
</gene>
<dbReference type="PANTHER" id="PTHR38041:SF1">
    <property type="entry name" value="CHORISMATE MUTASE"/>
    <property type="match status" value="1"/>
</dbReference>
<dbReference type="PROSITE" id="PS51168">
    <property type="entry name" value="CHORISMATE_MUT_2"/>
    <property type="match status" value="1"/>
</dbReference>
<dbReference type="eggNOG" id="COG1605">
    <property type="taxonomic scope" value="Bacteria"/>
</dbReference>
<dbReference type="InterPro" id="IPR051331">
    <property type="entry name" value="Chorismate_mutase-related"/>
</dbReference>
<dbReference type="GO" id="GO:0004106">
    <property type="term" value="F:chorismate mutase activity"/>
    <property type="evidence" value="ECO:0007669"/>
    <property type="project" value="UniProtKB-EC"/>
</dbReference>
<reference evidence="4 5" key="1">
    <citation type="journal article" date="2012" name="BMC Genomics">
        <title>Comparative genomics of bacteria in the genus Providencia isolated from wild Drosophila melanogaster.</title>
        <authorList>
            <person name="Galac M.R."/>
            <person name="Lazzaro B.P."/>
        </authorList>
    </citation>
    <scope>NUCLEOTIDE SEQUENCE [LARGE SCALE GENOMIC DNA]</scope>
    <source>
        <strain evidence="4 5">DSM 19968</strain>
    </source>
</reference>
<sequence>MKFDNIEAVRQVIDSLDAQLVSLIAQRSECVKAAAKFKKDSEAVRAPERVQQVIDKVREQAKLNGLSEDIIEQVYRTMITAFIDFELQQHAKLEQHN</sequence>
<evidence type="ECO:0000256" key="1">
    <source>
        <dbReference type="ARBA" id="ARBA00012404"/>
    </source>
</evidence>
<dbReference type="OrthoDB" id="3233357at2"/>
<dbReference type="GO" id="GO:0009697">
    <property type="term" value="P:salicylic acid biosynthetic process"/>
    <property type="evidence" value="ECO:0007669"/>
    <property type="project" value="TreeGrafter"/>
</dbReference>
<keyword evidence="5" id="KW-1185">Reference proteome</keyword>
<keyword evidence="2" id="KW-0413">Isomerase</keyword>
<proteinExistence type="predicted"/>
<comment type="caution">
    <text evidence="4">The sequence shown here is derived from an EMBL/GenBank/DDBJ whole genome shotgun (WGS) entry which is preliminary data.</text>
</comment>
<evidence type="ECO:0000259" key="3">
    <source>
        <dbReference type="PROSITE" id="PS51168"/>
    </source>
</evidence>
<dbReference type="PANTHER" id="PTHR38041">
    <property type="entry name" value="CHORISMATE MUTASE"/>
    <property type="match status" value="1"/>
</dbReference>
<dbReference type="InterPro" id="IPR036263">
    <property type="entry name" value="Chorismate_II_sf"/>
</dbReference>
<dbReference type="EC" id="5.4.99.5" evidence="1"/>
<name>K8WSK9_9GAMM</name>
<feature type="domain" description="Chorismate mutase" evidence="3">
    <location>
        <begin position="1"/>
        <end position="90"/>
    </location>
</feature>